<feature type="transmembrane region" description="Helical" evidence="1">
    <location>
        <begin position="91"/>
        <end position="114"/>
    </location>
</feature>
<organism evidence="3 4">
    <name type="scientific">Trichostrongylus colubriformis</name>
    <name type="common">Black scour worm</name>
    <dbReference type="NCBI Taxonomy" id="6319"/>
    <lineage>
        <taxon>Eukaryota</taxon>
        <taxon>Metazoa</taxon>
        <taxon>Ecdysozoa</taxon>
        <taxon>Nematoda</taxon>
        <taxon>Chromadorea</taxon>
        <taxon>Rhabditida</taxon>
        <taxon>Rhabditina</taxon>
        <taxon>Rhabditomorpha</taxon>
        <taxon>Strongyloidea</taxon>
        <taxon>Trichostrongylidae</taxon>
        <taxon>Trichostrongylus</taxon>
    </lineage>
</organism>
<dbReference type="EMBL" id="WIXE01025035">
    <property type="protein sequence ID" value="KAK5965066.1"/>
    <property type="molecule type" value="Genomic_DNA"/>
</dbReference>
<dbReference type="Proteomes" id="UP001331761">
    <property type="component" value="Unassembled WGS sequence"/>
</dbReference>
<keyword evidence="2" id="KW-0732">Signal</keyword>
<evidence type="ECO:0000313" key="3">
    <source>
        <dbReference type="EMBL" id="KAK5965066.1"/>
    </source>
</evidence>
<accession>A0AAN8ENG6</accession>
<feature type="signal peptide" evidence="2">
    <location>
        <begin position="1"/>
        <end position="21"/>
    </location>
</feature>
<feature type="transmembrane region" description="Helical" evidence="1">
    <location>
        <begin position="134"/>
        <end position="158"/>
    </location>
</feature>
<keyword evidence="4" id="KW-1185">Reference proteome</keyword>
<sequence>MVLGGSVFHFVLGIILFGGQAVMEEECSWEENANMGAPSSKISSVFYGNPITRKLVQEFNTNTTYDFAKVIISPKTDGRYTMKMAFESGPFMFAFTFCLAGAVALTVLSVFILFRRLMVDDKYVASKTRVTVIITGYIFCILLCIFAAIVIIIGLTGLHQGIKLVRRNQTELSTVVSRCSKLLHCELDPAEKHINKEMNKYFAKIMRNLPFLKEEIKTLLKFFDYLHNIRLGIMKIHHQCKYLKPLNEAEFKGSGQQKRNNASYKIALILY</sequence>
<name>A0AAN8ENG6_TRICO</name>
<evidence type="ECO:0000256" key="2">
    <source>
        <dbReference type="SAM" id="SignalP"/>
    </source>
</evidence>
<gene>
    <name evidence="3" type="ORF">GCK32_005574</name>
</gene>
<keyword evidence="1" id="KW-1133">Transmembrane helix</keyword>
<evidence type="ECO:0000256" key="1">
    <source>
        <dbReference type="SAM" id="Phobius"/>
    </source>
</evidence>
<evidence type="ECO:0000313" key="4">
    <source>
        <dbReference type="Proteomes" id="UP001331761"/>
    </source>
</evidence>
<reference evidence="3 4" key="1">
    <citation type="submission" date="2019-10" db="EMBL/GenBank/DDBJ databases">
        <title>Assembly and Annotation for the nematode Trichostrongylus colubriformis.</title>
        <authorList>
            <person name="Martin J."/>
        </authorList>
    </citation>
    <scope>NUCLEOTIDE SEQUENCE [LARGE SCALE GENOMIC DNA]</scope>
    <source>
        <strain evidence="3">G859</strain>
        <tissue evidence="3">Whole worm</tissue>
    </source>
</reference>
<comment type="caution">
    <text evidence="3">The sequence shown here is derived from an EMBL/GenBank/DDBJ whole genome shotgun (WGS) entry which is preliminary data.</text>
</comment>
<keyword evidence="1" id="KW-0812">Transmembrane</keyword>
<dbReference type="AlphaFoldDB" id="A0AAN8ENG6"/>
<keyword evidence="1" id="KW-0472">Membrane</keyword>
<feature type="chain" id="PRO_5042957056" evidence="2">
    <location>
        <begin position="22"/>
        <end position="271"/>
    </location>
</feature>
<protein>
    <submittedName>
        <fullName evidence="3">Uncharacterized protein</fullName>
    </submittedName>
</protein>
<proteinExistence type="predicted"/>